<evidence type="ECO:0000313" key="1">
    <source>
        <dbReference type="EMBL" id="JAP49833.1"/>
    </source>
</evidence>
<accession>A0A0X3PDI8</accession>
<reference evidence="1" key="1">
    <citation type="submission" date="2016-01" db="EMBL/GenBank/DDBJ databases">
        <title>Reference transcriptome for the parasite Schistocephalus solidus: insights into the molecular evolution of parasitism.</title>
        <authorList>
            <person name="Hebert F.O."/>
            <person name="Grambauer S."/>
            <person name="Barber I."/>
            <person name="Landry C.R."/>
            <person name="Aubin-Horth N."/>
        </authorList>
    </citation>
    <scope>NUCLEOTIDE SEQUENCE</scope>
</reference>
<dbReference type="EMBL" id="GEEE01013392">
    <property type="protein sequence ID" value="JAP49833.1"/>
    <property type="molecule type" value="Transcribed_RNA"/>
</dbReference>
<protein>
    <submittedName>
        <fullName evidence="1">Uncharacterized protein</fullName>
    </submittedName>
</protein>
<dbReference type="AlphaFoldDB" id="A0A0X3PDI8"/>
<name>A0A0X3PDI8_SCHSO</name>
<organism evidence="1">
    <name type="scientific">Schistocephalus solidus</name>
    <name type="common">Tapeworm</name>
    <dbReference type="NCBI Taxonomy" id="70667"/>
    <lineage>
        <taxon>Eukaryota</taxon>
        <taxon>Metazoa</taxon>
        <taxon>Spiralia</taxon>
        <taxon>Lophotrochozoa</taxon>
        <taxon>Platyhelminthes</taxon>
        <taxon>Cestoda</taxon>
        <taxon>Eucestoda</taxon>
        <taxon>Diphyllobothriidea</taxon>
        <taxon>Diphyllobothriidae</taxon>
        <taxon>Schistocephalus</taxon>
    </lineage>
</organism>
<proteinExistence type="predicted"/>
<sequence length="101" mass="11470">MPNSGGVRNMGARRCRLMPQPATFAIYGSPTPWAMIYLRPTPPPVLLTPSQHRHRQAREESAVGALHYCHLKLIYAPVTTLLWTYWTTTVELSGLISRTFY</sequence>
<gene>
    <name evidence="1" type="ORF">TR88687</name>
</gene>